<dbReference type="Proteomes" id="UP001500466">
    <property type="component" value="Unassembled WGS sequence"/>
</dbReference>
<evidence type="ECO:0000313" key="2">
    <source>
        <dbReference type="Proteomes" id="UP001500466"/>
    </source>
</evidence>
<accession>A0ABP9HZQ5</accession>
<protein>
    <submittedName>
        <fullName evidence="1">Uncharacterized protein</fullName>
    </submittedName>
</protein>
<organism evidence="1 2">
    <name type="scientific">Yinghuangia aomiensis</name>
    <dbReference type="NCBI Taxonomy" id="676205"/>
    <lineage>
        <taxon>Bacteria</taxon>
        <taxon>Bacillati</taxon>
        <taxon>Actinomycetota</taxon>
        <taxon>Actinomycetes</taxon>
        <taxon>Kitasatosporales</taxon>
        <taxon>Streptomycetaceae</taxon>
        <taxon>Yinghuangia</taxon>
    </lineage>
</organism>
<proteinExistence type="predicted"/>
<gene>
    <name evidence="1" type="ORF">GCM10023205_61780</name>
</gene>
<name>A0ABP9HZQ5_9ACTN</name>
<evidence type="ECO:0000313" key="1">
    <source>
        <dbReference type="EMBL" id="GAA4983571.1"/>
    </source>
</evidence>
<comment type="caution">
    <text evidence="1">The sequence shown here is derived from an EMBL/GenBank/DDBJ whole genome shotgun (WGS) entry which is preliminary data.</text>
</comment>
<dbReference type="RefSeq" id="WP_345679036.1">
    <property type="nucleotide sequence ID" value="NZ_BAABHS010000027.1"/>
</dbReference>
<keyword evidence="2" id="KW-1185">Reference proteome</keyword>
<reference evidence="2" key="1">
    <citation type="journal article" date="2019" name="Int. J. Syst. Evol. Microbiol.">
        <title>The Global Catalogue of Microorganisms (GCM) 10K type strain sequencing project: providing services to taxonomists for standard genome sequencing and annotation.</title>
        <authorList>
            <consortium name="The Broad Institute Genomics Platform"/>
            <consortium name="The Broad Institute Genome Sequencing Center for Infectious Disease"/>
            <person name="Wu L."/>
            <person name="Ma J."/>
        </authorList>
    </citation>
    <scope>NUCLEOTIDE SEQUENCE [LARGE SCALE GENOMIC DNA]</scope>
    <source>
        <strain evidence="2">JCM 17986</strain>
    </source>
</reference>
<sequence length="405" mass="44086">MNPHAFLADQAPIEVQHALLARLGAPIRRVLLGGSQAPGKVLIQRVLEAGTVDDRAALAANLGCDPEVLAALAQFGHRQVAVELYRNGSATREVMLRAMMSATVTDLDPFSVRHAETRFDAQRRLYPLVELDDADLTARVFGALDWTANLPGLPAVILRGCVGLLDTVGADATRAAAVGIIAGLQRRQYQYVPRVVREAFADPGDARFVRHALEHERSMPVIIDRMANHRFAVRAFDLLLVAPRVLLNWAMLVEAHRIRPFDENALMALRVQHGCPPELQSRPFMPNTRPVFERRRDANRTRQAVLPLCTALGDRAARAKVREVHRRGLLSASAILADGAPAKCALMVFGTPAQDCMPDARAALGVITQATLGTQVERWAVALGLLEEFTGTMRELCAVAGAIAA</sequence>
<dbReference type="EMBL" id="BAABHS010000027">
    <property type="protein sequence ID" value="GAA4983571.1"/>
    <property type="molecule type" value="Genomic_DNA"/>
</dbReference>